<evidence type="ECO:0000313" key="1">
    <source>
        <dbReference type="EMBL" id="KAF2887019.1"/>
    </source>
</evidence>
<sequence length="167" mass="19849">MERSAIDTSQKKQKERYSIRWMIESITTYGGEMWPLTNKHRDKIRAVELDYMRRSSTGNSVVERTHNLIFGHIQENVEIFERNPDIELKHSYLKLQKEQMQILYENIKEKEISRKENLVNKLKNKSGVHETKTIDPIVGYEHLKPRVKNQQKFKPINIVSDDKQSPI</sequence>
<comment type="caution">
    <text evidence="1">The sequence shown here is derived from an EMBL/GenBank/DDBJ whole genome shotgun (WGS) entry which is preliminary data.</text>
</comment>
<dbReference type="AlphaFoldDB" id="A0A8K0CGP4"/>
<protein>
    <submittedName>
        <fullName evidence="1">Uncharacterized protein</fullName>
    </submittedName>
</protein>
<keyword evidence="2" id="KW-1185">Reference proteome</keyword>
<proteinExistence type="predicted"/>
<gene>
    <name evidence="1" type="ORF">ILUMI_19154</name>
</gene>
<name>A0A8K0CGP4_IGNLU</name>
<dbReference type="Proteomes" id="UP000801492">
    <property type="component" value="Unassembled WGS sequence"/>
</dbReference>
<dbReference type="EMBL" id="VTPC01085524">
    <property type="protein sequence ID" value="KAF2887019.1"/>
    <property type="molecule type" value="Genomic_DNA"/>
</dbReference>
<organism evidence="1 2">
    <name type="scientific">Ignelater luminosus</name>
    <name type="common">Cucubano</name>
    <name type="synonym">Pyrophorus luminosus</name>
    <dbReference type="NCBI Taxonomy" id="2038154"/>
    <lineage>
        <taxon>Eukaryota</taxon>
        <taxon>Metazoa</taxon>
        <taxon>Ecdysozoa</taxon>
        <taxon>Arthropoda</taxon>
        <taxon>Hexapoda</taxon>
        <taxon>Insecta</taxon>
        <taxon>Pterygota</taxon>
        <taxon>Neoptera</taxon>
        <taxon>Endopterygota</taxon>
        <taxon>Coleoptera</taxon>
        <taxon>Polyphaga</taxon>
        <taxon>Elateriformia</taxon>
        <taxon>Elateroidea</taxon>
        <taxon>Elateridae</taxon>
        <taxon>Agrypninae</taxon>
        <taxon>Pyrophorini</taxon>
        <taxon>Ignelater</taxon>
    </lineage>
</organism>
<accession>A0A8K0CGP4</accession>
<evidence type="ECO:0000313" key="2">
    <source>
        <dbReference type="Proteomes" id="UP000801492"/>
    </source>
</evidence>
<reference evidence="1" key="1">
    <citation type="submission" date="2019-08" db="EMBL/GenBank/DDBJ databases">
        <title>The genome of the North American firefly Photinus pyralis.</title>
        <authorList>
            <consortium name="Photinus pyralis genome working group"/>
            <person name="Fallon T.R."/>
            <person name="Sander Lower S.E."/>
            <person name="Weng J.-K."/>
        </authorList>
    </citation>
    <scope>NUCLEOTIDE SEQUENCE</scope>
    <source>
        <strain evidence="1">TRF0915ILg1</strain>
        <tissue evidence="1">Whole body</tissue>
    </source>
</reference>